<feature type="domain" description="HD" evidence="4">
    <location>
        <begin position="752"/>
        <end position="874"/>
    </location>
</feature>
<accession>E4RNP4</accession>
<dbReference type="InterPro" id="IPR000700">
    <property type="entry name" value="PAS-assoc_C"/>
</dbReference>
<dbReference type="InterPro" id="IPR029016">
    <property type="entry name" value="GAF-like_dom_sf"/>
</dbReference>
<dbReference type="PANTHER" id="PTHR43155">
    <property type="entry name" value="CYCLIC DI-GMP PHOSPHODIESTERASE PA4108-RELATED"/>
    <property type="match status" value="1"/>
</dbReference>
<dbReference type="InterPro" id="IPR001610">
    <property type="entry name" value="PAC"/>
</dbReference>
<dbReference type="InterPro" id="IPR013655">
    <property type="entry name" value="PAS_fold_3"/>
</dbReference>
<evidence type="ECO:0000259" key="2">
    <source>
        <dbReference type="PROSITE" id="PS50113"/>
    </source>
</evidence>
<dbReference type="InterPro" id="IPR000160">
    <property type="entry name" value="GGDEF_dom"/>
</dbReference>
<dbReference type="eggNOG" id="COG2203">
    <property type="taxonomic scope" value="Bacteria"/>
</dbReference>
<dbReference type="InterPro" id="IPR000014">
    <property type="entry name" value="PAS"/>
</dbReference>
<dbReference type="NCBIfam" id="TIGR00254">
    <property type="entry name" value="GGDEF"/>
    <property type="match status" value="1"/>
</dbReference>
<dbReference type="CDD" id="cd01949">
    <property type="entry name" value="GGDEF"/>
    <property type="match status" value="1"/>
</dbReference>
<dbReference type="FunFam" id="3.30.70.270:FF:000001">
    <property type="entry name" value="Diguanylate cyclase domain protein"/>
    <property type="match status" value="1"/>
</dbReference>
<dbReference type="Pfam" id="PF13487">
    <property type="entry name" value="HD_5"/>
    <property type="match status" value="1"/>
</dbReference>
<dbReference type="SMART" id="SM00267">
    <property type="entry name" value="GGDEF"/>
    <property type="match status" value="1"/>
</dbReference>
<feature type="domain" description="PAS" evidence="1">
    <location>
        <begin position="180"/>
        <end position="247"/>
    </location>
</feature>
<dbReference type="KEGG" id="has:Halsa_0241"/>
<dbReference type="PROSITE" id="PS51832">
    <property type="entry name" value="HD_GYP"/>
    <property type="match status" value="1"/>
</dbReference>
<dbReference type="SMART" id="SM00086">
    <property type="entry name" value="PAC"/>
    <property type="match status" value="2"/>
</dbReference>
<dbReference type="Gene3D" id="3.30.450.20">
    <property type="entry name" value="PAS domain"/>
    <property type="match status" value="2"/>
</dbReference>
<reference evidence="6 7" key="2">
    <citation type="journal article" date="2011" name="J. Bacteriol.">
        <title>Complete Genome Sequence of the Haloalkaliphilic, Hydrogen Producing Halanaerobium hydrogenoformans.</title>
        <authorList>
            <person name="Brown S.D."/>
            <person name="Begemann M.B."/>
            <person name="Mormile M.R."/>
            <person name="Wall J.D."/>
            <person name="Han C.S."/>
            <person name="Goodwin L.A."/>
            <person name="Pitluck S."/>
            <person name="Land M.L."/>
            <person name="Hauser L.J."/>
            <person name="Elias D.A."/>
        </authorList>
    </citation>
    <scope>NUCLEOTIDE SEQUENCE [LARGE SCALE GENOMIC DNA]</scope>
    <source>
        <strain evidence="7">sapolanicus</strain>
    </source>
</reference>
<feature type="domain" description="PAS" evidence="1">
    <location>
        <begin position="302"/>
        <end position="375"/>
    </location>
</feature>
<gene>
    <name evidence="6" type="ordered locus">Halsa_0241</name>
</gene>
<feature type="domain" description="GGDEF" evidence="3">
    <location>
        <begin position="608"/>
        <end position="739"/>
    </location>
</feature>
<dbReference type="InterPro" id="IPR006674">
    <property type="entry name" value="HD_domain"/>
</dbReference>
<organism evidence="6 7">
    <name type="scientific">Halanaerobium hydrogeniformans</name>
    <name type="common">Halanaerobium sp. (strain sapolanicus)</name>
    <dbReference type="NCBI Taxonomy" id="656519"/>
    <lineage>
        <taxon>Bacteria</taxon>
        <taxon>Bacillati</taxon>
        <taxon>Bacillota</taxon>
        <taxon>Clostridia</taxon>
        <taxon>Halanaerobiales</taxon>
        <taxon>Halanaerobiaceae</taxon>
        <taxon>Halanaerobium</taxon>
    </lineage>
</organism>
<dbReference type="Gene3D" id="3.30.450.40">
    <property type="match status" value="2"/>
</dbReference>
<dbReference type="OrthoDB" id="9804747at2"/>
<dbReference type="eggNOG" id="COG3437">
    <property type="taxonomic scope" value="Bacteria"/>
</dbReference>
<dbReference type="InterPro" id="IPR003607">
    <property type="entry name" value="HD/PDEase_dom"/>
</dbReference>
<sequence>MKTKVFLKEEQEFKEVMITDPAKPEIKDEFLSKWQNLINIAANIIGVSAALIMKINQGSMEVFLNSQNKDTPYKAGGSYSLGHGLYCETVIAKNKELYIKNALEDETWKDNPDINLNMISYYGLPLNWPDGKSFGTICILDDKSMDLNQDNRQLLKEFRSVIEADFSLLIKQQELKIKNKAIENSLAGIAFSNMQGEIFYVNDSFLKLFGHKTPEEIYDAKITPLDLIPETEFDKIKKAIEITIEKGKWKGESKALKKSGEQIHIQISASLVKDDNGHEICMMASFEDITERKEQEINLKKQKDKLNFIIKGTDAGTWEWNVQTGEIICNEKYEEILGYELEKLKPITIETWIELTHPEDLKKVEQLLKDHFKGEITQYDLDIRMKHKKGHWVWLNARGRLISLTDTGEPYKMFGVHIDISKQKKHEQIIKELHKVAIEFQNLDNEKEICQKTIETARDILDFDLSHISLVKDQKFIPAVVTEGMKPEILSLDYGVIGKAFKNNKSYLVLDAEENPDAKPTDKTYRSAIAVPIKDIGVFLAISTNKNGFNQKDLELAEILISNTKAALDKLYYQKELEYKSFHDSLTNLYNRRFFEEEIKRLDTKRQLPISIIMADLNGLKLINDSYGHDVGDELLKKIAKILESSIRKEDIAARQGGDEFAILLPKTNREQLSKIIKRIKDKVERINHQADIPISIALGSAIKEDSAEDINEILKKADDNMYQNKLSESRSTKSRIVQGLLNSLNAKSNETKEHALRMRDLAVKFGNKLKLTYSEINRLSLLATMHDIGKTTISEEILTKAAKLDEKEWMIMKKHSEQGYKIASASEEFILVAEDILAHHEHWDGSGYPRGLSGEEIPYLARIISIVDAYDVMTNDRPYSKAISMEEALKEIKSCAGSQFDPELADKFIEMMNNEF</sequence>
<dbReference type="Proteomes" id="UP000007434">
    <property type="component" value="Chromosome"/>
</dbReference>
<proteinExistence type="predicted"/>
<evidence type="ECO:0000313" key="7">
    <source>
        <dbReference type="Proteomes" id="UP000007434"/>
    </source>
</evidence>
<dbReference type="SMART" id="SM00091">
    <property type="entry name" value="PAS"/>
    <property type="match status" value="2"/>
</dbReference>
<dbReference type="InterPro" id="IPR035965">
    <property type="entry name" value="PAS-like_dom_sf"/>
</dbReference>
<feature type="domain" description="HD-GYP" evidence="5">
    <location>
        <begin position="730"/>
        <end position="917"/>
    </location>
</feature>
<dbReference type="Pfam" id="PF13185">
    <property type="entry name" value="GAF_2"/>
    <property type="match status" value="1"/>
</dbReference>
<protein>
    <submittedName>
        <fullName evidence="6">Diguanylate cyclase and metal dependent phosphohydrolase</fullName>
    </submittedName>
</protein>
<dbReference type="SUPFAM" id="SSF55073">
    <property type="entry name" value="Nucleotide cyclase"/>
    <property type="match status" value="1"/>
</dbReference>
<dbReference type="Pfam" id="PF00990">
    <property type="entry name" value="GGDEF"/>
    <property type="match status" value="1"/>
</dbReference>
<dbReference type="Pfam" id="PF13426">
    <property type="entry name" value="PAS_9"/>
    <property type="match status" value="1"/>
</dbReference>
<feature type="domain" description="PAC" evidence="2">
    <location>
        <begin position="249"/>
        <end position="301"/>
    </location>
</feature>
<dbReference type="SUPFAM" id="SSF55781">
    <property type="entry name" value="GAF domain-like"/>
    <property type="match status" value="2"/>
</dbReference>
<dbReference type="RefSeq" id="WP_013404828.1">
    <property type="nucleotide sequence ID" value="NC_014654.1"/>
</dbReference>
<name>E4RNP4_HALHG</name>
<dbReference type="PROSITE" id="PS51831">
    <property type="entry name" value="HD"/>
    <property type="match status" value="1"/>
</dbReference>
<reference evidence="6 7" key="1">
    <citation type="submission" date="2010-11" db="EMBL/GenBank/DDBJ databases">
        <title>Complete sequence of Halanaerobium sp. sapolanicus.</title>
        <authorList>
            <consortium name="US DOE Joint Genome Institute"/>
            <person name="Lucas S."/>
            <person name="Copeland A."/>
            <person name="Lapidus A."/>
            <person name="Cheng J.-F."/>
            <person name="Bruce D."/>
            <person name="Goodwin L."/>
            <person name="Pitluck S."/>
            <person name="Davenport K."/>
            <person name="Detter J.C."/>
            <person name="Han C."/>
            <person name="Tapia R."/>
            <person name="Land M."/>
            <person name="Hauser L."/>
            <person name="Jeffries C."/>
            <person name="Kyrpides N."/>
            <person name="Ivanova N."/>
            <person name="Mikhailova N."/>
            <person name="Begemann M.B."/>
            <person name="Mormile M.R."/>
            <person name="Wall J.D."/>
            <person name="Elias D.A."/>
            <person name="Woyke T."/>
        </authorList>
    </citation>
    <scope>NUCLEOTIDE SEQUENCE [LARGE SCALE GENOMIC DNA]</scope>
    <source>
        <strain evidence="7">sapolanicus</strain>
    </source>
</reference>
<dbReference type="InterPro" id="IPR037522">
    <property type="entry name" value="HD_GYP_dom"/>
</dbReference>
<dbReference type="InterPro" id="IPR003018">
    <property type="entry name" value="GAF"/>
</dbReference>
<dbReference type="Gene3D" id="3.30.70.270">
    <property type="match status" value="1"/>
</dbReference>
<dbReference type="PROSITE" id="PS50887">
    <property type="entry name" value="GGDEF"/>
    <property type="match status" value="1"/>
</dbReference>
<dbReference type="NCBIfam" id="TIGR00229">
    <property type="entry name" value="sensory_box"/>
    <property type="match status" value="2"/>
</dbReference>
<dbReference type="STRING" id="656519.Halsa_0241"/>
<dbReference type="InterPro" id="IPR043128">
    <property type="entry name" value="Rev_trsase/Diguanyl_cyclase"/>
</dbReference>
<dbReference type="PROSITE" id="PS50112">
    <property type="entry name" value="PAS"/>
    <property type="match status" value="2"/>
</dbReference>
<evidence type="ECO:0000259" key="3">
    <source>
        <dbReference type="PROSITE" id="PS50887"/>
    </source>
</evidence>
<dbReference type="HOGENOM" id="CLU_000445_92_5_9"/>
<dbReference type="InterPro" id="IPR029787">
    <property type="entry name" value="Nucleotide_cyclase"/>
</dbReference>
<dbReference type="SUPFAM" id="SSF55785">
    <property type="entry name" value="PYP-like sensor domain (PAS domain)"/>
    <property type="match status" value="2"/>
</dbReference>
<keyword evidence="7" id="KW-1185">Reference proteome</keyword>
<dbReference type="CDD" id="cd00130">
    <property type="entry name" value="PAS"/>
    <property type="match status" value="2"/>
</dbReference>
<evidence type="ECO:0000259" key="5">
    <source>
        <dbReference type="PROSITE" id="PS51832"/>
    </source>
</evidence>
<dbReference type="Pfam" id="PF08447">
    <property type="entry name" value="PAS_3"/>
    <property type="match status" value="1"/>
</dbReference>
<evidence type="ECO:0000259" key="1">
    <source>
        <dbReference type="PROSITE" id="PS50112"/>
    </source>
</evidence>
<dbReference type="Pfam" id="PF01590">
    <property type="entry name" value="GAF"/>
    <property type="match status" value="1"/>
</dbReference>
<dbReference type="SMART" id="SM00471">
    <property type="entry name" value="HDc"/>
    <property type="match status" value="1"/>
</dbReference>
<dbReference type="PROSITE" id="PS50113">
    <property type="entry name" value="PAC"/>
    <property type="match status" value="2"/>
</dbReference>
<dbReference type="PANTHER" id="PTHR43155:SF2">
    <property type="entry name" value="CYCLIC DI-GMP PHOSPHODIESTERASE PA4108"/>
    <property type="match status" value="1"/>
</dbReference>
<evidence type="ECO:0000313" key="6">
    <source>
        <dbReference type="EMBL" id="ADQ13722.1"/>
    </source>
</evidence>
<dbReference type="EMBL" id="CP002304">
    <property type="protein sequence ID" value="ADQ13722.1"/>
    <property type="molecule type" value="Genomic_DNA"/>
</dbReference>
<feature type="domain" description="PAC" evidence="2">
    <location>
        <begin position="379"/>
        <end position="432"/>
    </location>
</feature>
<dbReference type="SMART" id="SM00065">
    <property type="entry name" value="GAF"/>
    <property type="match status" value="2"/>
</dbReference>
<dbReference type="AlphaFoldDB" id="E4RNP4"/>
<dbReference type="SUPFAM" id="SSF109604">
    <property type="entry name" value="HD-domain/PDEase-like"/>
    <property type="match status" value="1"/>
</dbReference>
<dbReference type="Gene3D" id="1.10.3210.10">
    <property type="entry name" value="Hypothetical protein af1432"/>
    <property type="match status" value="1"/>
</dbReference>
<evidence type="ECO:0000259" key="4">
    <source>
        <dbReference type="PROSITE" id="PS51831"/>
    </source>
</evidence>
<dbReference type="CDD" id="cd00077">
    <property type="entry name" value="HDc"/>
    <property type="match status" value="1"/>
</dbReference>